<dbReference type="EMBL" id="JBHLTM010000027">
    <property type="protein sequence ID" value="MFC0684411.1"/>
    <property type="molecule type" value="Genomic_DNA"/>
</dbReference>
<gene>
    <name evidence="2" type="ORF">ACFFF8_07370</name>
</gene>
<dbReference type="RefSeq" id="WP_267219528.1">
    <property type="nucleotide sequence ID" value="NZ_JAPCWC010000004.1"/>
</dbReference>
<dbReference type="Proteomes" id="UP001589858">
    <property type="component" value="Unassembled WGS sequence"/>
</dbReference>
<protein>
    <recommendedName>
        <fullName evidence="4">Tetratricopeptide repeat protein</fullName>
    </recommendedName>
</protein>
<accession>A0ABV6S5B2</accession>
<comment type="caution">
    <text evidence="2">The sequence shown here is derived from an EMBL/GenBank/DDBJ whole genome shotgun (WGS) entry which is preliminary data.</text>
</comment>
<evidence type="ECO:0008006" key="4">
    <source>
        <dbReference type="Google" id="ProtNLM"/>
    </source>
</evidence>
<organism evidence="2 3">
    <name type="scientific">Novosphingobium clariflavum</name>
    <dbReference type="NCBI Taxonomy" id="2029884"/>
    <lineage>
        <taxon>Bacteria</taxon>
        <taxon>Pseudomonadati</taxon>
        <taxon>Pseudomonadota</taxon>
        <taxon>Alphaproteobacteria</taxon>
        <taxon>Sphingomonadales</taxon>
        <taxon>Sphingomonadaceae</taxon>
        <taxon>Novosphingobium</taxon>
    </lineage>
</organism>
<name>A0ABV6S5B2_9SPHN</name>
<evidence type="ECO:0000313" key="3">
    <source>
        <dbReference type="Proteomes" id="UP001589858"/>
    </source>
</evidence>
<evidence type="ECO:0000256" key="1">
    <source>
        <dbReference type="SAM" id="MobiDB-lite"/>
    </source>
</evidence>
<feature type="region of interest" description="Disordered" evidence="1">
    <location>
        <begin position="264"/>
        <end position="295"/>
    </location>
</feature>
<dbReference type="InterPro" id="IPR011990">
    <property type="entry name" value="TPR-like_helical_dom_sf"/>
</dbReference>
<reference evidence="2 3" key="1">
    <citation type="submission" date="2024-09" db="EMBL/GenBank/DDBJ databases">
        <authorList>
            <person name="Sun Q."/>
            <person name="Mori K."/>
        </authorList>
    </citation>
    <scope>NUCLEOTIDE SEQUENCE [LARGE SCALE GENOMIC DNA]</scope>
    <source>
        <strain evidence="2 3">CICC 11035S</strain>
    </source>
</reference>
<sequence length="295" mass="30529">MPLLLPLLLMQANVDAAGIASPYASQLPKEIVEKKMEEERKRRAEQAAQAAGPAIPESNTGCMLAVESDPAGSAEIARKAMAEAQGRARVRAGLCLGAALSQLDRWGEARTAFVQARDAADLEDHPSRARLGAMAGSAALADGKPGDALSLLAPAAADARQTEDKELLASIALDRARALVALSQPDEAGNALAEARAADPANAQAWLLSATLSRRQNKLIEAQTQIEQAATLAPQDPEVGLEAGVIAVLAGRNDAARRSWASVVATSPDSPQAATAKGYLTQLGSDAKAPPAKAR</sequence>
<evidence type="ECO:0000313" key="2">
    <source>
        <dbReference type="EMBL" id="MFC0684411.1"/>
    </source>
</evidence>
<dbReference type="Gene3D" id="1.25.40.10">
    <property type="entry name" value="Tetratricopeptide repeat domain"/>
    <property type="match status" value="1"/>
</dbReference>
<dbReference type="SUPFAM" id="SSF48452">
    <property type="entry name" value="TPR-like"/>
    <property type="match status" value="1"/>
</dbReference>
<keyword evidence="3" id="KW-1185">Reference proteome</keyword>
<feature type="compositionally biased region" description="Polar residues" evidence="1">
    <location>
        <begin position="264"/>
        <end position="273"/>
    </location>
</feature>
<proteinExistence type="predicted"/>